<dbReference type="Proteomes" id="UP000308886">
    <property type="component" value="Unassembled WGS sequence"/>
</dbReference>
<protein>
    <submittedName>
        <fullName evidence="1">Energy transducer TonB</fullName>
    </submittedName>
</protein>
<dbReference type="EMBL" id="SRZC01000006">
    <property type="protein sequence ID" value="TGX83025.1"/>
    <property type="molecule type" value="Genomic_DNA"/>
</dbReference>
<name>A0AC61QSE2_9BACT</name>
<comment type="caution">
    <text evidence="1">The sequence shown here is derived from an EMBL/GenBank/DDBJ whole genome shotgun (WGS) entry which is preliminary data.</text>
</comment>
<evidence type="ECO:0000313" key="2">
    <source>
        <dbReference type="Proteomes" id="UP000308886"/>
    </source>
</evidence>
<reference evidence="1" key="1">
    <citation type="submission" date="2019-04" db="EMBL/GenBank/DDBJ databases">
        <title>Microbes associate with the intestines of laboratory mice.</title>
        <authorList>
            <person name="Navarre W."/>
            <person name="Wong E."/>
            <person name="Huang K."/>
            <person name="Tropini C."/>
            <person name="Ng K."/>
            <person name="Yu B."/>
        </authorList>
    </citation>
    <scope>NUCLEOTIDE SEQUENCE</scope>
    <source>
        <strain evidence="1">NM73_A23</strain>
    </source>
</reference>
<evidence type="ECO:0000313" key="1">
    <source>
        <dbReference type="EMBL" id="TGX83025.1"/>
    </source>
</evidence>
<sequence length="372" mass="41305">MKHLLLLLTATTCFLSAVAQVRIPFNVPLPRWKALVTPTMEGQLFKTSDMQSDILICIAGPEYDEYEWHRQSSKPLNEGGTSMVITPGTVLPVKSEGHGLMIEVEFSTYVSGIFNGYTQSYGLKEVEAMPVTIKDLEECTYVVCVPDAEGNITVVLERGTEEHVGWADTFYIGMLKEGYVVFPYTCTVERNPESNHSGILNGKLGYDIDLSKFTLRDVEYILKHAESIEDNVYAVMFAYNTSEGRRAMWFETRLVGDETGTSVSVDDNQIYTQVEQEPTYPGGPAALLACILKNTRYPLVAAESNIQGNVVVKFIVEKDCSITNVEVVKPVDCSLDREAVRVVKALGKMSSPGKVNGRAVRSYYSVPVNFKL</sequence>
<proteinExistence type="predicted"/>
<accession>A0AC61QSE2</accession>
<gene>
    <name evidence="1" type="ORF">E5358_05045</name>
</gene>
<keyword evidence="2" id="KW-1185">Reference proteome</keyword>
<organism evidence="1 2">
    <name type="scientific">Palleniella muris</name>
    <dbReference type="NCBI Taxonomy" id="3038145"/>
    <lineage>
        <taxon>Bacteria</taxon>
        <taxon>Pseudomonadati</taxon>
        <taxon>Bacteroidota</taxon>
        <taxon>Bacteroidia</taxon>
        <taxon>Bacteroidales</taxon>
        <taxon>Prevotellaceae</taxon>
        <taxon>Palleniella</taxon>
    </lineage>
</organism>